<sequence length="89" mass="8898">MTSILAIIIGAIIAGLATALPSLFGKKVGISYWLVNIVLGALGAVAANQLLPGAYGPEIADLNLVPMLAGSLVLAGIGTWVVAKLTASK</sequence>
<keyword evidence="3" id="KW-1185">Reference proteome</keyword>
<gene>
    <name evidence="2" type="ORF">JOC28_001285</name>
</gene>
<organism evidence="2 3">
    <name type="scientific">Streptococcus loxodontisalivarius</name>
    <dbReference type="NCBI Taxonomy" id="1349415"/>
    <lineage>
        <taxon>Bacteria</taxon>
        <taxon>Bacillati</taxon>
        <taxon>Bacillota</taxon>
        <taxon>Bacilli</taxon>
        <taxon>Lactobacillales</taxon>
        <taxon>Streptococcaceae</taxon>
        <taxon>Streptococcus</taxon>
    </lineage>
</organism>
<name>A0ABS2PTC8_9STRE</name>
<protein>
    <submittedName>
        <fullName evidence="2">Membrane protein YeaQ/YmgE (Transglycosylase-associated protein family)</fullName>
    </submittedName>
</protein>
<keyword evidence="1" id="KW-1133">Transmembrane helix</keyword>
<evidence type="ECO:0000313" key="3">
    <source>
        <dbReference type="Proteomes" id="UP000697472"/>
    </source>
</evidence>
<dbReference type="RefSeq" id="WP_205009848.1">
    <property type="nucleotide sequence ID" value="NZ_JAFBEH010000024.1"/>
</dbReference>
<dbReference type="EMBL" id="JAFBEH010000024">
    <property type="protein sequence ID" value="MBM7642985.1"/>
    <property type="molecule type" value="Genomic_DNA"/>
</dbReference>
<keyword evidence="1" id="KW-0472">Membrane</keyword>
<comment type="caution">
    <text evidence="2">The sequence shown here is derived from an EMBL/GenBank/DDBJ whole genome shotgun (WGS) entry which is preliminary data.</text>
</comment>
<dbReference type="Proteomes" id="UP000697472">
    <property type="component" value="Unassembled WGS sequence"/>
</dbReference>
<keyword evidence="1" id="KW-0812">Transmembrane</keyword>
<evidence type="ECO:0000256" key="1">
    <source>
        <dbReference type="SAM" id="Phobius"/>
    </source>
</evidence>
<accession>A0ABS2PTC8</accession>
<feature type="transmembrane region" description="Helical" evidence="1">
    <location>
        <begin position="29"/>
        <end position="51"/>
    </location>
</feature>
<evidence type="ECO:0000313" key="2">
    <source>
        <dbReference type="EMBL" id="MBM7642985.1"/>
    </source>
</evidence>
<reference evidence="2 3" key="1">
    <citation type="submission" date="2021-01" db="EMBL/GenBank/DDBJ databases">
        <title>Genomic Encyclopedia of Type Strains, Phase IV (KMG-IV): sequencing the most valuable type-strain genomes for metagenomic binning, comparative biology and taxonomic classification.</title>
        <authorList>
            <person name="Goeker M."/>
        </authorList>
    </citation>
    <scope>NUCLEOTIDE SEQUENCE [LARGE SCALE GENOMIC DNA]</scope>
    <source>
        <strain evidence="2 3">DSM 27382</strain>
    </source>
</reference>
<proteinExistence type="predicted"/>
<feature type="transmembrane region" description="Helical" evidence="1">
    <location>
        <begin position="63"/>
        <end position="83"/>
    </location>
</feature>